<reference evidence="2 3" key="1">
    <citation type="journal article" date="2012" name="Eukaryot. Cell">
        <title>Genome sequence of the Trichosporon asahii environmental strain CBS 8904.</title>
        <authorList>
            <person name="Yang R.Y."/>
            <person name="Li H.T."/>
            <person name="Zhu H."/>
            <person name="Zhou G.P."/>
            <person name="Wang M."/>
            <person name="Wang L."/>
        </authorList>
    </citation>
    <scope>NUCLEOTIDE SEQUENCE [LARGE SCALE GENOMIC DNA]</scope>
    <source>
        <strain evidence="2 3">CBS 8904</strain>
    </source>
</reference>
<evidence type="ECO:0000313" key="3">
    <source>
        <dbReference type="Proteomes" id="UP000006757"/>
    </source>
</evidence>
<feature type="compositionally biased region" description="Basic and acidic residues" evidence="1">
    <location>
        <begin position="33"/>
        <end position="42"/>
    </location>
</feature>
<sequence>MPNIKPTLRFPKRAPANPLANRPEFTIQPHPAKTNDPRDLQRELAGGGPQTGAANVFNTPGIQLPNSAQAQNLERPKSREEVSCRDWLVTNKVAPGGNEEAQQLNS</sequence>
<proteinExistence type="predicted"/>
<organism evidence="2 3">
    <name type="scientific">Trichosporon asahii var. asahii (strain CBS 8904)</name>
    <name type="common">Yeast</name>
    <dbReference type="NCBI Taxonomy" id="1220162"/>
    <lineage>
        <taxon>Eukaryota</taxon>
        <taxon>Fungi</taxon>
        <taxon>Dikarya</taxon>
        <taxon>Basidiomycota</taxon>
        <taxon>Agaricomycotina</taxon>
        <taxon>Tremellomycetes</taxon>
        <taxon>Trichosporonales</taxon>
        <taxon>Trichosporonaceae</taxon>
        <taxon>Trichosporon</taxon>
    </lineage>
</organism>
<evidence type="ECO:0000256" key="1">
    <source>
        <dbReference type="SAM" id="MobiDB-lite"/>
    </source>
</evidence>
<dbReference type="OrthoDB" id="2532734at2759"/>
<dbReference type="Proteomes" id="UP000006757">
    <property type="component" value="Unassembled WGS sequence"/>
</dbReference>
<comment type="caution">
    <text evidence="2">The sequence shown here is derived from an EMBL/GenBank/DDBJ whole genome shotgun (WGS) entry which is preliminary data.</text>
</comment>
<feature type="compositionally biased region" description="Polar residues" evidence="1">
    <location>
        <begin position="52"/>
        <end position="72"/>
    </location>
</feature>
<dbReference type="EMBL" id="AMBO01000403">
    <property type="protein sequence ID" value="EKC97727.1"/>
    <property type="molecule type" value="Genomic_DNA"/>
</dbReference>
<protein>
    <submittedName>
        <fullName evidence="2">Uncharacterized protein</fullName>
    </submittedName>
</protein>
<accession>K1VLY6</accession>
<dbReference type="InParanoid" id="K1VLY6"/>
<feature type="region of interest" description="Disordered" evidence="1">
    <location>
        <begin position="1"/>
        <end position="82"/>
    </location>
</feature>
<keyword evidence="3" id="KW-1185">Reference proteome</keyword>
<gene>
    <name evidence="2" type="ORF">A1Q2_07926</name>
</gene>
<dbReference type="eggNOG" id="ENOG502SGGP">
    <property type="taxonomic scope" value="Eukaryota"/>
</dbReference>
<dbReference type="AlphaFoldDB" id="K1VLY6"/>
<evidence type="ECO:0000313" key="2">
    <source>
        <dbReference type="EMBL" id="EKC97727.1"/>
    </source>
</evidence>
<dbReference type="HOGENOM" id="CLU_152691_1_0_1"/>
<name>K1VLY6_TRIAC</name>